<gene>
    <name evidence="1" type="ORF">HaLaN_11743</name>
</gene>
<reference evidence="1 2" key="1">
    <citation type="submission" date="2020-02" db="EMBL/GenBank/DDBJ databases">
        <title>Draft genome sequence of Haematococcus lacustris strain NIES-144.</title>
        <authorList>
            <person name="Morimoto D."/>
            <person name="Nakagawa S."/>
            <person name="Yoshida T."/>
            <person name="Sawayama S."/>
        </authorList>
    </citation>
    <scope>NUCLEOTIDE SEQUENCE [LARGE SCALE GENOMIC DNA]</scope>
    <source>
        <strain evidence="1 2">NIES-144</strain>
    </source>
</reference>
<keyword evidence="2" id="KW-1185">Reference proteome</keyword>
<evidence type="ECO:0000313" key="2">
    <source>
        <dbReference type="Proteomes" id="UP000485058"/>
    </source>
</evidence>
<dbReference type="Proteomes" id="UP000485058">
    <property type="component" value="Unassembled WGS sequence"/>
</dbReference>
<dbReference type="EMBL" id="BLLF01000860">
    <property type="protein sequence ID" value="GFH15504.1"/>
    <property type="molecule type" value="Genomic_DNA"/>
</dbReference>
<proteinExistence type="predicted"/>
<sequence>MSSALREGAYEGEFGTGFSNANYWYRAAGPLEVLPALQAAALEAAGGDSRYEKYVAGPRLDTTRLVALCDEALRSKDPGLCAFATKN</sequence>
<comment type="caution">
    <text evidence="1">The sequence shown here is derived from an EMBL/GenBank/DDBJ whole genome shotgun (WGS) entry which is preliminary data.</text>
</comment>
<name>A0A699Z9I2_HAELA</name>
<protein>
    <submittedName>
        <fullName evidence="1">Uncharacterized protein</fullName>
    </submittedName>
</protein>
<dbReference type="AlphaFoldDB" id="A0A699Z9I2"/>
<organism evidence="1 2">
    <name type="scientific">Haematococcus lacustris</name>
    <name type="common">Green alga</name>
    <name type="synonym">Haematococcus pluvialis</name>
    <dbReference type="NCBI Taxonomy" id="44745"/>
    <lineage>
        <taxon>Eukaryota</taxon>
        <taxon>Viridiplantae</taxon>
        <taxon>Chlorophyta</taxon>
        <taxon>core chlorophytes</taxon>
        <taxon>Chlorophyceae</taxon>
        <taxon>CS clade</taxon>
        <taxon>Chlamydomonadales</taxon>
        <taxon>Haematococcaceae</taxon>
        <taxon>Haematococcus</taxon>
    </lineage>
</organism>
<evidence type="ECO:0000313" key="1">
    <source>
        <dbReference type="EMBL" id="GFH15504.1"/>
    </source>
</evidence>
<accession>A0A699Z9I2</accession>